<feature type="compositionally biased region" description="Low complexity" evidence="1">
    <location>
        <begin position="246"/>
        <end position="259"/>
    </location>
</feature>
<sequence length="987" mass="110596">MEATAAPSPPTITTVATSARSCSESFQNCLNKAAKIHHRELSLVENQHARFAIWAANIRVFSAGRDSLDHRLREASDVQDAVIGLLQALDYKIQSCSKILEPIAEKTQGEVLEKVPEDLDQAIEGISKELALLHKISNTIRRASKEKQNVEAEKSFKIKDEEGNDAEPFLHQLFSNQTRDRFPGASDNIQQRLANSMVLRRKRILYRRKRYDKKPIRPPDLPLPPRVSAPKVKSNVGVQRQPMKQQTTPAPTPSTVPSVPQTATTLVAEKFQQAAAPSVISVSKTVALSSHDQLQFPPAPCGALMKRYRRFRKDQEEQLKAILDDIPGYFGPKAPPAPGARDAVRKHRASHDKILGDYWDECLRAVGEVVCQFCFYALPVRDVIQDSKWRLHVKNDLDPYVCLFEECDSPENLYNHSDAWIKHMKQHAMRWRCTSKSHPVVICDTKDEYIDHMKTSHGDKFNDAQLSVLADRSGRATGPLFTSCPLCGVEDVKGGMEEHIVGHMRFLALKSLPATKEEEPDDDSGSDDSAAKPHSRSTIDNDRERYTPFDPDDLFHLLNSNRQHDESIDFIDETVFADVPDDEWRLFEWGFIPSSHGTALDYNSDPIVLAFLFSATGMKSTGEFDSSGRPIFSADPDCAICMAPAAMECDCEAKGLDLAIRQQEHRIFEPIRKRVRDWVRQKAKNFINGEFKTYVESEDFKSYVNGGESAAEDKGATSGLAKQETNEAWAANVLRYPETLEHFFGLVEYTLPKDGDPAVTDPKPRPPHSIFPRPRRNTYRGRGYWNSPQSSRVSSSPRNRSPPSPPAKDSISGSPRNKSTDQPTGATHNRQDALSEDDEPTVKDPPRSSSRPRVLGSHIENGSVDNGSESYIDKCFMIYEGDDWGYDEYEDDDDKTNKNDGPIVKDLPRSSSKSRVLGGHVEDDSVDNGSKSYIDTGFMIYDGDDWGYDEYEDDDEANKDDGHDSKMGGLDDLAPSSSDNARSNHAY</sequence>
<gene>
    <name evidence="2" type="ORF">CEP54_014294</name>
</gene>
<feature type="compositionally biased region" description="Acidic residues" evidence="1">
    <location>
        <begin position="942"/>
        <end position="958"/>
    </location>
</feature>
<feature type="compositionally biased region" description="Acidic residues" evidence="1">
    <location>
        <begin position="885"/>
        <end position="894"/>
    </location>
</feature>
<feature type="region of interest" description="Disordered" evidence="1">
    <location>
        <begin position="515"/>
        <end position="547"/>
    </location>
</feature>
<feature type="region of interest" description="Disordered" evidence="1">
    <location>
        <begin position="755"/>
        <end position="867"/>
    </location>
</feature>
<dbReference type="EMBL" id="NKCI01000265">
    <property type="protein sequence ID" value="RSL45374.1"/>
    <property type="molecule type" value="Genomic_DNA"/>
</dbReference>
<reference evidence="2 3" key="1">
    <citation type="submission" date="2017-06" db="EMBL/GenBank/DDBJ databases">
        <title>Comparative genomic analysis of Ambrosia Fusariam Clade fungi.</title>
        <authorList>
            <person name="Stajich J.E."/>
            <person name="Carrillo J."/>
            <person name="Kijimoto T."/>
            <person name="Eskalen A."/>
            <person name="O'Donnell K."/>
            <person name="Kasson M."/>
        </authorList>
    </citation>
    <scope>NUCLEOTIDE SEQUENCE [LARGE SCALE GENOMIC DNA]</scope>
    <source>
        <strain evidence="2 3">NRRL62584</strain>
    </source>
</reference>
<feature type="compositionally biased region" description="Low complexity" evidence="1">
    <location>
        <begin position="787"/>
        <end position="799"/>
    </location>
</feature>
<feature type="region of interest" description="Disordered" evidence="1">
    <location>
        <begin position="885"/>
        <end position="987"/>
    </location>
</feature>
<organism evidence="2 3">
    <name type="scientific">Fusarium duplospermum</name>
    <dbReference type="NCBI Taxonomy" id="1325734"/>
    <lineage>
        <taxon>Eukaryota</taxon>
        <taxon>Fungi</taxon>
        <taxon>Dikarya</taxon>
        <taxon>Ascomycota</taxon>
        <taxon>Pezizomycotina</taxon>
        <taxon>Sordariomycetes</taxon>
        <taxon>Hypocreomycetidae</taxon>
        <taxon>Hypocreales</taxon>
        <taxon>Nectriaceae</taxon>
        <taxon>Fusarium</taxon>
        <taxon>Fusarium solani species complex</taxon>
    </lineage>
</organism>
<feature type="compositionally biased region" description="Polar residues" evidence="1">
    <location>
        <begin position="975"/>
        <end position="987"/>
    </location>
</feature>
<evidence type="ECO:0000313" key="2">
    <source>
        <dbReference type="EMBL" id="RSL45374.1"/>
    </source>
</evidence>
<accession>A0A428NX17</accession>
<dbReference type="STRING" id="1325734.A0A428NX17"/>
<proteinExistence type="predicted"/>
<feature type="compositionally biased region" description="Basic and acidic residues" evidence="1">
    <location>
        <begin position="537"/>
        <end position="547"/>
    </location>
</feature>
<dbReference type="AlphaFoldDB" id="A0A428NX17"/>
<dbReference type="OrthoDB" id="20872at2759"/>
<feature type="compositionally biased region" description="Pro residues" evidence="1">
    <location>
        <begin position="218"/>
        <end position="227"/>
    </location>
</feature>
<evidence type="ECO:0000256" key="1">
    <source>
        <dbReference type="SAM" id="MobiDB-lite"/>
    </source>
</evidence>
<name>A0A428NX17_9HYPO</name>
<keyword evidence="3" id="KW-1185">Reference proteome</keyword>
<comment type="caution">
    <text evidence="2">The sequence shown here is derived from an EMBL/GenBank/DDBJ whole genome shotgun (WGS) entry which is preliminary data.</text>
</comment>
<feature type="compositionally biased region" description="Polar residues" evidence="1">
    <location>
        <begin position="236"/>
        <end position="245"/>
    </location>
</feature>
<dbReference type="PANTHER" id="PTHR35391:SF7">
    <property type="entry name" value="C2H2-TYPE DOMAIN-CONTAINING PROTEIN"/>
    <property type="match status" value="1"/>
</dbReference>
<evidence type="ECO:0000313" key="3">
    <source>
        <dbReference type="Proteomes" id="UP000288168"/>
    </source>
</evidence>
<feature type="region of interest" description="Disordered" evidence="1">
    <location>
        <begin position="213"/>
        <end position="259"/>
    </location>
</feature>
<feature type="compositionally biased region" description="Polar residues" evidence="1">
    <location>
        <begin position="811"/>
        <end position="828"/>
    </location>
</feature>
<protein>
    <submittedName>
        <fullName evidence="2">Uncharacterized protein</fullName>
    </submittedName>
</protein>
<dbReference type="PANTHER" id="PTHR35391">
    <property type="entry name" value="C2H2-TYPE DOMAIN-CONTAINING PROTEIN-RELATED"/>
    <property type="match status" value="1"/>
</dbReference>
<dbReference type="Proteomes" id="UP000288168">
    <property type="component" value="Unassembled WGS sequence"/>
</dbReference>